<dbReference type="HAMAP" id="MF_01114">
    <property type="entry name" value="RecX"/>
    <property type="match status" value="1"/>
</dbReference>
<dbReference type="Pfam" id="PF21982">
    <property type="entry name" value="RecX_HTH1"/>
    <property type="match status" value="1"/>
</dbReference>
<dbReference type="InterPro" id="IPR053924">
    <property type="entry name" value="RecX_HTH_2nd"/>
</dbReference>
<protein>
    <recommendedName>
        <fullName evidence="3 5">Regulatory protein RecX</fullName>
    </recommendedName>
</protein>
<evidence type="ECO:0000256" key="2">
    <source>
        <dbReference type="ARBA" id="ARBA00009695"/>
    </source>
</evidence>
<proteinExistence type="inferred from homology"/>
<comment type="similarity">
    <text evidence="2 5">Belongs to the RecX family.</text>
</comment>
<comment type="subcellular location">
    <subcellularLocation>
        <location evidence="1 5">Cytoplasm</location>
    </subcellularLocation>
</comment>
<dbReference type="EMBL" id="QEKH01000075">
    <property type="protein sequence ID" value="PVY28192.1"/>
    <property type="molecule type" value="Genomic_DNA"/>
</dbReference>
<dbReference type="PANTHER" id="PTHR33602:SF1">
    <property type="entry name" value="REGULATORY PROTEIN RECX FAMILY PROTEIN"/>
    <property type="match status" value="1"/>
</dbReference>
<evidence type="ECO:0000259" key="8">
    <source>
        <dbReference type="Pfam" id="PF21982"/>
    </source>
</evidence>
<dbReference type="Gene3D" id="1.10.10.10">
    <property type="entry name" value="Winged helix-like DNA-binding domain superfamily/Winged helix DNA-binding domain"/>
    <property type="match status" value="3"/>
</dbReference>
<dbReference type="GO" id="GO:0006282">
    <property type="term" value="P:regulation of DNA repair"/>
    <property type="evidence" value="ECO:0007669"/>
    <property type="project" value="UniProtKB-UniRule"/>
</dbReference>
<dbReference type="GeneID" id="78297402"/>
<sequence>MFSGPPGKPEKKINPLEKAMRLLSVRSYSERELMKKLRLAKIPAREAAEAIAECRRRGYLNDELLAEDYAHALVNRGSGSRLVKLQLRKRGLSAEYVETALEKTAGLEPGAARRALEYKLRLLSRETDPRKKREKAFRFLISRGFSLDVIRELFDEVDFGGAPDEFYGEY</sequence>
<dbReference type="InterPro" id="IPR053926">
    <property type="entry name" value="RecX_HTH_1st"/>
</dbReference>
<organism evidence="10 11">
    <name type="scientific">Victivallis vadensis</name>
    <dbReference type="NCBI Taxonomy" id="172901"/>
    <lineage>
        <taxon>Bacteria</taxon>
        <taxon>Pseudomonadati</taxon>
        <taxon>Lentisphaerota</taxon>
        <taxon>Lentisphaeria</taxon>
        <taxon>Victivallales</taxon>
        <taxon>Victivallaceae</taxon>
        <taxon>Victivallis</taxon>
    </lineage>
</organism>
<evidence type="ECO:0000256" key="3">
    <source>
        <dbReference type="ARBA" id="ARBA00018111"/>
    </source>
</evidence>
<evidence type="ECO:0000313" key="10">
    <source>
        <dbReference type="EMBL" id="PVY28192.1"/>
    </source>
</evidence>
<dbReference type="InterPro" id="IPR003783">
    <property type="entry name" value="Regulatory_RecX"/>
</dbReference>
<dbReference type="InterPro" id="IPR036388">
    <property type="entry name" value="WH-like_DNA-bd_sf"/>
</dbReference>
<feature type="domain" description="RecX third three-helical" evidence="7">
    <location>
        <begin position="111"/>
        <end position="152"/>
    </location>
</feature>
<evidence type="ECO:0000259" key="7">
    <source>
        <dbReference type="Pfam" id="PF21981"/>
    </source>
</evidence>
<evidence type="ECO:0000313" key="9">
    <source>
        <dbReference type="EMBL" id="NMD85127.1"/>
    </source>
</evidence>
<comment type="function">
    <text evidence="5">Modulates RecA activity.</text>
</comment>
<keyword evidence="4 5" id="KW-0963">Cytoplasm</keyword>
<evidence type="ECO:0000259" key="6">
    <source>
        <dbReference type="Pfam" id="PF02631"/>
    </source>
</evidence>
<dbReference type="Proteomes" id="UP000245959">
    <property type="component" value="Unassembled WGS sequence"/>
</dbReference>
<dbReference type="GO" id="GO:0005737">
    <property type="term" value="C:cytoplasm"/>
    <property type="evidence" value="ECO:0007669"/>
    <property type="project" value="UniProtKB-SubCell"/>
</dbReference>
<dbReference type="AlphaFoldDB" id="A0A2U1A7C1"/>
<dbReference type="RefSeq" id="WP_116886136.1">
    <property type="nucleotide sequence ID" value="NZ_CABMMC010000280.1"/>
</dbReference>
<dbReference type="OrthoDB" id="7066780at2"/>
<feature type="domain" description="RecX first three-helical" evidence="8">
    <location>
        <begin position="17"/>
        <end position="54"/>
    </location>
</feature>
<dbReference type="Pfam" id="PF21981">
    <property type="entry name" value="RecX_HTH3"/>
    <property type="match status" value="1"/>
</dbReference>
<gene>
    <name evidence="5" type="primary">recX</name>
    <name evidence="10" type="ORF">C8D82_1752</name>
    <name evidence="9" type="ORF">HF882_00865</name>
</gene>
<evidence type="ECO:0000256" key="5">
    <source>
        <dbReference type="HAMAP-Rule" id="MF_01114"/>
    </source>
</evidence>
<reference evidence="10 11" key="1">
    <citation type="submission" date="2018-04" db="EMBL/GenBank/DDBJ databases">
        <title>Genomic Encyclopedia of Type Strains, Phase IV (KMG-IV): sequencing the most valuable type-strain genomes for metagenomic binning, comparative biology and taxonomic classification.</title>
        <authorList>
            <person name="Goeker M."/>
        </authorList>
    </citation>
    <scope>NUCLEOTIDE SEQUENCE [LARGE SCALE GENOMIC DNA]</scope>
    <source>
        <strain evidence="10 11">DSM 14823</strain>
    </source>
</reference>
<evidence type="ECO:0000256" key="4">
    <source>
        <dbReference type="ARBA" id="ARBA00022490"/>
    </source>
</evidence>
<dbReference type="EMBL" id="JABAEW010000001">
    <property type="protein sequence ID" value="NMD85127.1"/>
    <property type="molecule type" value="Genomic_DNA"/>
</dbReference>
<reference evidence="9 12" key="2">
    <citation type="submission" date="2020-04" db="EMBL/GenBank/DDBJ databases">
        <authorList>
            <person name="Hitch T.C.A."/>
            <person name="Wylensek D."/>
            <person name="Clavel T."/>
        </authorList>
    </citation>
    <scope>NUCLEOTIDE SEQUENCE [LARGE SCALE GENOMIC DNA]</scope>
    <source>
        <strain evidence="9 12">COR2-253-APC-1A</strain>
    </source>
</reference>
<evidence type="ECO:0000313" key="12">
    <source>
        <dbReference type="Proteomes" id="UP000576225"/>
    </source>
</evidence>
<name>A0A2U1A7C1_9BACT</name>
<dbReference type="InterPro" id="IPR053925">
    <property type="entry name" value="RecX_HTH_3rd"/>
</dbReference>
<evidence type="ECO:0000256" key="1">
    <source>
        <dbReference type="ARBA" id="ARBA00004496"/>
    </source>
</evidence>
<dbReference type="PANTHER" id="PTHR33602">
    <property type="entry name" value="REGULATORY PROTEIN RECX FAMILY PROTEIN"/>
    <property type="match status" value="1"/>
</dbReference>
<dbReference type="Pfam" id="PF02631">
    <property type="entry name" value="RecX_HTH2"/>
    <property type="match status" value="1"/>
</dbReference>
<evidence type="ECO:0000313" key="11">
    <source>
        <dbReference type="Proteomes" id="UP000245959"/>
    </source>
</evidence>
<comment type="caution">
    <text evidence="10">The sequence shown here is derived from an EMBL/GenBank/DDBJ whole genome shotgun (WGS) entry which is preliminary data.</text>
</comment>
<dbReference type="Proteomes" id="UP000576225">
    <property type="component" value="Unassembled WGS sequence"/>
</dbReference>
<keyword evidence="11" id="KW-1185">Reference proteome</keyword>
<accession>A0A2U1A7C1</accession>
<feature type="domain" description="RecX second three-helical" evidence="6">
    <location>
        <begin position="61"/>
        <end position="101"/>
    </location>
</feature>